<feature type="transmembrane region" description="Helical" evidence="2">
    <location>
        <begin position="142"/>
        <end position="162"/>
    </location>
</feature>
<evidence type="ECO:0000313" key="4">
    <source>
        <dbReference type="Proteomes" id="UP000734854"/>
    </source>
</evidence>
<dbReference type="EMBL" id="JACMSC010000019">
    <property type="protein sequence ID" value="KAG6473782.1"/>
    <property type="molecule type" value="Genomic_DNA"/>
</dbReference>
<gene>
    <name evidence="3" type="ORF">ZIOFF_067699</name>
</gene>
<evidence type="ECO:0000256" key="1">
    <source>
        <dbReference type="SAM" id="MobiDB-lite"/>
    </source>
</evidence>
<organism evidence="3 4">
    <name type="scientific">Zingiber officinale</name>
    <name type="common">Ginger</name>
    <name type="synonym">Amomum zingiber</name>
    <dbReference type="NCBI Taxonomy" id="94328"/>
    <lineage>
        <taxon>Eukaryota</taxon>
        <taxon>Viridiplantae</taxon>
        <taxon>Streptophyta</taxon>
        <taxon>Embryophyta</taxon>
        <taxon>Tracheophyta</taxon>
        <taxon>Spermatophyta</taxon>
        <taxon>Magnoliopsida</taxon>
        <taxon>Liliopsida</taxon>
        <taxon>Zingiberales</taxon>
        <taxon>Zingiberaceae</taxon>
        <taxon>Zingiber</taxon>
    </lineage>
</organism>
<keyword evidence="2" id="KW-1133">Transmembrane helix</keyword>
<sequence>MTSIEKGEEEHIGENTGPMELINPRVEAQPFDLKDKKLLPISSLLTSATDENDPTLTDYCLLITNDDVVMQWAATSQHYWSISSDARSIEYLNLQVAYQSVNVTRIYLLAGDQKTALFEMILPMSILFSSNGFHMAKLSNPSLFYAVTFPLHLSFLSFLFLLPFHSLTRDIATEFLYPNFYAAYINFTDNSGVFLSTSACSIAFNIPSGSDSLYYVVALHARSGAVVWTANPTTLMSSSSTLSLLGVRPRPIHHQSLARLVDTVPFNCYRRPPTTPSGELHLLDATNASLCTSFDYPSDMLLPNQLLPISSLLTSATDENDPTLTDYYLLITNDDTVMQWVATSQLNWSISVDARSIKYFNLQVTYLSINAARIYLLAARLEDCPLRDHLTHADFVLLQRVPHDKARQSSLGFLKIKCFPIYLARGIPLFFFHGFYVPSRSSALLPPLLPSLPLPRLRHRHRVPLPHSPASLLPLLPSIHSLPGHIATEFLYTNFYASYFNFTNISGVFRSISAFSISFNNPCGPDSRYYVIVLHDRSGAVIWIATPVSSSSTLSLTASGLALSFTNRSPA</sequence>
<reference evidence="3 4" key="1">
    <citation type="submission" date="2020-08" db="EMBL/GenBank/DDBJ databases">
        <title>Plant Genome Project.</title>
        <authorList>
            <person name="Zhang R.-G."/>
        </authorList>
    </citation>
    <scope>NUCLEOTIDE SEQUENCE [LARGE SCALE GENOMIC DNA]</scope>
    <source>
        <tissue evidence="3">Rhizome</tissue>
    </source>
</reference>
<protein>
    <submittedName>
        <fullName evidence="3">Uncharacterized protein</fullName>
    </submittedName>
</protein>
<keyword evidence="2" id="KW-0472">Membrane</keyword>
<dbReference type="Proteomes" id="UP000734854">
    <property type="component" value="Unassembled WGS sequence"/>
</dbReference>
<proteinExistence type="predicted"/>
<evidence type="ECO:0000256" key="2">
    <source>
        <dbReference type="SAM" id="Phobius"/>
    </source>
</evidence>
<evidence type="ECO:0000313" key="3">
    <source>
        <dbReference type="EMBL" id="KAG6473782.1"/>
    </source>
</evidence>
<comment type="caution">
    <text evidence="3">The sequence shown here is derived from an EMBL/GenBank/DDBJ whole genome shotgun (WGS) entry which is preliminary data.</text>
</comment>
<name>A0A8J5C759_ZINOF</name>
<feature type="region of interest" description="Disordered" evidence="1">
    <location>
        <begin position="1"/>
        <end position="20"/>
    </location>
</feature>
<dbReference type="AlphaFoldDB" id="A0A8J5C759"/>
<keyword evidence="2" id="KW-0812">Transmembrane</keyword>
<accession>A0A8J5C759</accession>
<feature type="compositionally biased region" description="Basic and acidic residues" evidence="1">
    <location>
        <begin position="1"/>
        <end position="13"/>
    </location>
</feature>
<keyword evidence="4" id="KW-1185">Reference proteome</keyword>